<feature type="domain" description="Survival protein SurE-like phosphatase/nucleotidase" evidence="10">
    <location>
        <begin position="3"/>
        <end position="185"/>
    </location>
</feature>
<dbReference type="InterPro" id="IPR036523">
    <property type="entry name" value="SurE-like_sf"/>
</dbReference>
<dbReference type="Pfam" id="PF01975">
    <property type="entry name" value="SurE"/>
    <property type="match status" value="1"/>
</dbReference>
<name>A0A0N9VT09_9GAMM</name>
<dbReference type="NCBIfam" id="TIGR00087">
    <property type="entry name" value="surE"/>
    <property type="match status" value="1"/>
</dbReference>
<dbReference type="KEGG" id="aei:AOY20_08535"/>
<sequence length="255" mass="27847">MNILISNDDGVLAPGIQALVQALKPLGRIIVVAPDSERSGFSSALTLDRPLKPTEIEKDIWAVNGTPADCVFIATNGLFDFEFDLVVSGINSGANLGDDILYSGTVGAAFEGRLMHKPALAISLAGEHVKSYNSPEQYKIAAQWVHDFILKGLPSLPEQHILNINIPDIVQLKGIQVTYQGCKKLKQPLTHFTDPRGRKVCWIGLKGEEESINGSNTKRKSDFLAISEGYVSITPIQMDRTNHTVLSSLDEQLRV</sequence>
<dbReference type="EMBL" id="CP012808">
    <property type="protein sequence ID" value="ALH96704.1"/>
    <property type="molecule type" value="Genomic_DNA"/>
</dbReference>
<dbReference type="PANTHER" id="PTHR30457:SF12">
    <property type="entry name" value="5'_3'-NUCLEOTIDASE SURE"/>
    <property type="match status" value="1"/>
</dbReference>
<protein>
    <recommendedName>
        <fullName evidence="9">5'-nucleotidase SurE</fullName>
        <ecNumber evidence="9">3.1.3.5</ecNumber>
    </recommendedName>
    <alternativeName>
        <fullName evidence="9">Nucleoside 5'-monophosphate phosphohydrolase</fullName>
    </alternativeName>
</protein>
<comment type="cofactor">
    <cofactor evidence="9">
        <name>a divalent metal cation</name>
        <dbReference type="ChEBI" id="CHEBI:60240"/>
    </cofactor>
    <text evidence="9">Binds 1 divalent metal cation per subunit.</text>
</comment>
<evidence type="ECO:0000256" key="6">
    <source>
        <dbReference type="ARBA" id="ARBA00022723"/>
    </source>
</evidence>
<evidence type="ECO:0000256" key="2">
    <source>
        <dbReference type="ARBA" id="ARBA00001946"/>
    </source>
</evidence>
<feature type="binding site" evidence="9">
    <location>
        <position position="8"/>
    </location>
    <ligand>
        <name>a divalent metal cation</name>
        <dbReference type="ChEBI" id="CHEBI:60240"/>
    </ligand>
</feature>
<comment type="similarity">
    <text evidence="4 9">Belongs to the SurE nucleotidase family.</text>
</comment>
<dbReference type="RefSeq" id="WP_054582573.1">
    <property type="nucleotide sequence ID" value="NZ_CP012808.1"/>
</dbReference>
<evidence type="ECO:0000259" key="10">
    <source>
        <dbReference type="Pfam" id="PF01975"/>
    </source>
</evidence>
<evidence type="ECO:0000256" key="3">
    <source>
        <dbReference type="ARBA" id="ARBA00004496"/>
    </source>
</evidence>
<dbReference type="InterPro" id="IPR030048">
    <property type="entry name" value="SurE"/>
</dbReference>
<gene>
    <name evidence="9" type="primary">surE</name>
    <name evidence="11" type="ORF">AOY20_08535</name>
</gene>
<dbReference type="NCBIfam" id="NF001490">
    <property type="entry name" value="PRK00346.1-4"/>
    <property type="match status" value="1"/>
</dbReference>
<dbReference type="Proteomes" id="UP000064939">
    <property type="component" value="Chromosome"/>
</dbReference>
<feature type="binding site" evidence="9">
    <location>
        <position position="39"/>
    </location>
    <ligand>
        <name>a divalent metal cation</name>
        <dbReference type="ChEBI" id="CHEBI:60240"/>
    </ligand>
</feature>
<dbReference type="GO" id="GO:0000166">
    <property type="term" value="F:nucleotide binding"/>
    <property type="evidence" value="ECO:0007669"/>
    <property type="project" value="UniProtKB-KW"/>
</dbReference>
<dbReference type="STRING" id="1324350.AOY20_08535"/>
<accession>A0A0N9VT09</accession>
<dbReference type="InterPro" id="IPR002828">
    <property type="entry name" value="SurE-like_Pase/nucleotidase"/>
</dbReference>
<evidence type="ECO:0000256" key="7">
    <source>
        <dbReference type="ARBA" id="ARBA00022741"/>
    </source>
</evidence>
<reference evidence="11 12" key="1">
    <citation type="journal article" date="2015" name="Int. J. Syst. Evol. Microbiol.">
        <title>Acinetobacter equi sp. nov. isolated from horse faeces.</title>
        <authorList>
            <person name="Poppel M.T."/>
            <person name="Skiebe E."/>
            <person name="Laue M."/>
            <person name="Bergmann H."/>
            <person name="Ebersberger I."/>
            <person name="Garn T."/>
            <person name="Fruth A."/>
            <person name="Baumgardt S."/>
            <person name="Busse H.J."/>
            <person name="Wilharm G."/>
        </authorList>
    </citation>
    <scope>NUCLEOTIDE SEQUENCE [LARGE SCALE GENOMIC DNA]</scope>
    <source>
        <strain evidence="11 12">114</strain>
    </source>
</reference>
<comment type="cofactor">
    <cofactor evidence="2">
        <name>Mg(2+)</name>
        <dbReference type="ChEBI" id="CHEBI:18420"/>
    </cofactor>
</comment>
<dbReference type="GO" id="GO:0008254">
    <property type="term" value="F:3'-nucleotidase activity"/>
    <property type="evidence" value="ECO:0007669"/>
    <property type="project" value="TreeGrafter"/>
</dbReference>
<dbReference type="EC" id="3.1.3.5" evidence="9"/>
<feature type="binding site" evidence="9">
    <location>
        <position position="91"/>
    </location>
    <ligand>
        <name>a divalent metal cation</name>
        <dbReference type="ChEBI" id="CHEBI:60240"/>
    </ligand>
</feature>
<dbReference type="SUPFAM" id="SSF64167">
    <property type="entry name" value="SurE-like"/>
    <property type="match status" value="1"/>
</dbReference>
<evidence type="ECO:0000256" key="4">
    <source>
        <dbReference type="ARBA" id="ARBA00011062"/>
    </source>
</evidence>
<organism evidence="11 12">
    <name type="scientific">Acinetobacter equi</name>
    <dbReference type="NCBI Taxonomy" id="1324350"/>
    <lineage>
        <taxon>Bacteria</taxon>
        <taxon>Pseudomonadati</taxon>
        <taxon>Pseudomonadota</taxon>
        <taxon>Gammaproteobacteria</taxon>
        <taxon>Moraxellales</taxon>
        <taxon>Moraxellaceae</taxon>
        <taxon>Acinetobacter</taxon>
    </lineage>
</organism>
<dbReference type="AlphaFoldDB" id="A0A0N9VT09"/>
<dbReference type="GO" id="GO:0004309">
    <property type="term" value="F:exopolyphosphatase activity"/>
    <property type="evidence" value="ECO:0007669"/>
    <property type="project" value="TreeGrafter"/>
</dbReference>
<evidence type="ECO:0000256" key="8">
    <source>
        <dbReference type="ARBA" id="ARBA00022801"/>
    </source>
</evidence>
<dbReference type="GO" id="GO:0005737">
    <property type="term" value="C:cytoplasm"/>
    <property type="evidence" value="ECO:0007669"/>
    <property type="project" value="UniProtKB-SubCell"/>
</dbReference>
<proteinExistence type="inferred from homology"/>
<evidence type="ECO:0000256" key="5">
    <source>
        <dbReference type="ARBA" id="ARBA00022490"/>
    </source>
</evidence>
<evidence type="ECO:0000313" key="12">
    <source>
        <dbReference type="Proteomes" id="UP000064939"/>
    </source>
</evidence>
<keyword evidence="12" id="KW-1185">Reference proteome</keyword>
<feature type="binding site" evidence="9">
    <location>
        <position position="9"/>
    </location>
    <ligand>
        <name>a divalent metal cation</name>
        <dbReference type="ChEBI" id="CHEBI:60240"/>
    </ligand>
</feature>
<dbReference type="PANTHER" id="PTHR30457">
    <property type="entry name" value="5'-NUCLEOTIDASE SURE"/>
    <property type="match status" value="1"/>
</dbReference>
<comment type="subcellular location">
    <subcellularLocation>
        <location evidence="3 9">Cytoplasm</location>
    </subcellularLocation>
</comment>
<comment type="catalytic activity">
    <reaction evidence="1 9">
        <text>a ribonucleoside 5'-phosphate + H2O = a ribonucleoside + phosphate</text>
        <dbReference type="Rhea" id="RHEA:12484"/>
        <dbReference type="ChEBI" id="CHEBI:15377"/>
        <dbReference type="ChEBI" id="CHEBI:18254"/>
        <dbReference type="ChEBI" id="CHEBI:43474"/>
        <dbReference type="ChEBI" id="CHEBI:58043"/>
        <dbReference type="EC" id="3.1.3.5"/>
    </reaction>
</comment>
<dbReference type="FunFam" id="3.40.1210.10:FF:000001">
    <property type="entry name" value="5'/3'-nucleotidase SurE"/>
    <property type="match status" value="1"/>
</dbReference>
<evidence type="ECO:0000256" key="1">
    <source>
        <dbReference type="ARBA" id="ARBA00000815"/>
    </source>
</evidence>
<comment type="function">
    <text evidence="9">Nucleotidase that shows phosphatase activity on nucleoside 5'-monophosphates.</text>
</comment>
<evidence type="ECO:0000256" key="9">
    <source>
        <dbReference type="HAMAP-Rule" id="MF_00060"/>
    </source>
</evidence>
<evidence type="ECO:0000313" key="11">
    <source>
        <dbReference type="EMBL" id="ALH96704.1"/>
    </source>
</evidence>
<keyword evidence="5 9" id="KW-0963">Cytoplasm</keyword>
<dbReference type="OrthoDB" id="9780815at2"/>
<dbReference type="Gene3D" id="3.40.1210.10">
    <property type="entry name" value="Survival protein SurE-like phosphatase/nucleotidase"/>
    <property type="match status" value="1"/>
</dbReference>
<dbReference type="GO" id="GO:0046872">
    <property type="term" value="F:metal ion binding"/>
    <property type="evidence" value="ECO:0007669"/>
    <property type="project" value="UniProtKB-UniRule"/>
</dbReference>
<keyword evidence="8 9" id="KW-0378">Hydrolase</keyword>
<keyword evidence="6 9" id="KW-0479">Metal-binding</keyword>
<keyword evidence="7 9" id="KW-0547">Nucleotide-binding</keyword>
<dbReference type="GO" id="GO:0008253">
    <property type="term" value="F:5'-nucleotidase activity"/>
    <property type="evidence" value="ECO:0007669"/>
    <property type="project" value="UniProtKB-UniRule"/>
</dbReference>
<dbReference type="HAMAP" id="MF_00060">
    <property type="entry name" value="SurE"/>
    <property type="match status" value="1"/>
</dbReference>